<gene>
    <name evidence="2" type="ORF">U9M48_024938</name>
</gene>
<evidence type="ECO:0000313" key="3">
    <source>
        <dbReference type="Proteomes" id="UP001341281"/>
    </source>
</evidence>
<dbReference type="Pfam" id="PF14223">
    <property type="entry name" value="Retrotran_gag_2"/>
    <property type="match status" value="1"/>
</dbReference>
<proteinExistence type="predicted"/>
<name>A0AAQ3WX27_PASNO</name>
<protein>
    <submittedName>
        <fullName evidence="2">Uncharacterized protein</fullName>
    </submittedName>
</protein>
<feature type="signal peptide" evidence="1">
    <location>
        <begin position="1"/>
        <end position="25"/>
    </location>
</feature>
<reference evidence="2 3" key="1">
    <citation type="submission" date="2024-02" db="EMBL/GenBank/DDBJ databases">
        <title>High-quality chromosome-scale genome assembly of Pensacola bahiagrass (Paspalum notatum Flugge var. saurae).</title>
        <authorList>
            <person name="Vega J.M."/>
            <person name="Podio M."/>
            <person name="Orjuela J."/>
            <person name="Siena L.A."/>
            <person name="Pessino S.C."/>
            <person name="Combes M.C."/>
            <person name="Mariac C."/>
            <person name="Albertini E."/>
            <person name="Pupilli F."/>
            <person name="Ortiz J.P.A."/>
            <person name="Leblanc O."/>
        </authorList>
    </citation>
    <scope>NUCLEOTIDE SEQUENCE [LARGE SCALE GENOMIC DNA]</scope>
    <source>
        <strain evidence="2">R1</strain>
        <tissue evidence="2">Leaf</tissue>
    </source>
</reference>
<keyword evidence="1" id="KW-0732">Signal</keyword>
<dbReference type="Proteomes" id="UP001341281">
    <property type="component" value="Chromosome 05"/>
</dbReference>
<evidence type="ECO:0000256" key="1">
    <source>
        <dbReference type="SAM" id="SignalP"/>
    </source>
</evidence>
<sequence>MAYKRWGSKMILWLTAMHCFHVVEGKPEQYTLEQEIQFEIADNLFRGAVISVLADKYMDSYLSFKTGNALWNVLEEKFGVFDAGSELYIMEQLYDYKMVDNRSVVKQSS</sequence>
<accession>A0AAQ3WX27</accession>
<keyword evidence="3" id="KW-1185">Reference proteome</keyword>
<evidence type="ECO:0000313" key="2">
    <source>
        <dbReference type="EMBL" id="WVZ77035.1"/>
    </source>
</evidence>
<dbReference type="AlphaFoldDB" id="A0AAQ3WX27"/>
<feature type="chain" id="PRO_5042927518" evidence="1">
    <location>
        <begin position="26"/>
        <end position="109"/>
    </location>
</feature>
<organism evidence="2 3">
    <name type="scientific">Paspalum notatum var. saurae</name>
    <dbReference type="NCBI Taxonomy" id="547442"/>
    <lineage>
        <taxon>Eukaryota</taxon>
        <taxon>Viridiplantae</taxon>
        <taxon>Streptophyta</taxon>
        <taxon>Embryophyta</taxon>
        <taxon>Tracheophyta</taxon>
        <taxon>Spermatophyta</taxon>
        <taxon>Magnoliopsida</taxon>
        <taxon>Liliopsida</taxon>
        <taxon>Poales</taxon>
        <taxon>Poaceae</taxon>
        <taxon>PACMAD clade</taxon>
        <taxon>Panicoideae</taxon>
        <taxon>Andropogonodae</taxon>
        <taxon>Paspaleae</taxon>
        <taxon>Paspalinae</taxon>
        <taxon>Paspalum</taxon>
    </lineage>
</organism>
<dbReference type="EMBL" id="CP144749">
    <property type="protein sequence ID" value="WVZ77035.1"/>
    <property type="molecule type" value="Genomic_DNA"/>
</dbReference>